<feature type="transmembrane region" description="Helical" evidence="2">
    <location>
        <begin position="46"/>
        <end position="68"/>
    </location>
</feature>
<keyword evidence="4" id="KW-1185">Reference proteome</keyword>
<evidence type="ECO:0000256" key="1">
    <source>
        <dbReference type="SAM" id="MobiDB-lite"/>
    </source>
</evidence>
<dbReference type="GeneID" id="24267816"/>
<sequence length="248" mass="28800">MEEPIKILYLHIYEDTKTKKIRKLLEENYGKENVISSKDKSRVVDIIILVVIYLLCLCCIFLIFYFLFSNTPYVYMLIMPCFFVTMSIFFIASTIIYEILYRRCLGKANKLFDTLKPNVIVGYQFGCILAMHLSGARIPMVLVSPVQENIFSSKIRRTINIGDYPYIIFVHSTKDTKRNLSKTLELVESINRKNCRVEIVEEGHNLELMSASDYKNWVDEVYSQGQEVGKNRAPSTTTIEESMFKSDD</sequence>
<feature type="region of interest" description="Disordered" evidence="1">
    <location>
        <begin position="228"/>
        <end position="248"/>
    </location>
</feature>
<keyword evidence="2" id="KW-1133">Transmembrane helix</keyword>
<evidence type="ECO:0000313" key="4">
    <source>
        <dbReference type="Proteomes" id="UP000054561"/>
    </source>
</evidence>
<dbReference type="VEuPathDB" id="PlasmoDB:AK88_02502"/>
<dbReference type="RefSeq" id="XP_012335550.1">
    <property type="nucleotide sequence ID" value="XM_012480127.1"/>
</dbReference>
<organism evidence="3 4">
    <name type="scientific">Plasmodium fragile</name>
    <dbReference type="NCBI Taxonomy" id="5857"/>
    <lineage>
        <taxon>Eukaryota</taxon>
        <taxon>Sar</taxon>
        <taxon>Alveolata</taxon>
        <taxon>Apicomplexa</taxon>
        <taxon>Aconoidasida</taxon>
        <taxon>Haemosporida</taxon>
        <taxon>Plasmodiidae</taxon>
        <taxon>Plasmodium</taxon>
        <taxon>Plasmodium (Plasmodium)</taxon>
    </lineage>
</organism>
<dbReference type="EMBL" id="KQ001668">
    <property type="protein sequence ID" value="KJP87898.1"/>
    <property type="molecule type" value="Genomic_DNA"/>
</dbReference>
<dbReference type="Proteomes" id="UP000054561">
    <property type="component" value="Unassembled WGS sequence"/>
</dbReference>
<evidence type="ECO:0000313" key="3">
    <source>
        <dbReference type="EMBL" id="KJP87898.1"/>
    </source>
</evidence>
<evidence type="ECO:0000256" key="2">
    <source>
        <dbReference type="SAM" id="Phobius"/>
    </source>
</evidence>
<protein>
    <submittedName>
        <fullName evidence="3">Uncharacterized protein</fullName>
    </submittedName>
</protein>
<accession>A0A0D9QLS3</accession>
<dbReference type="OrthoDB" id="425723at2759"/>
<keyword evidence="2" id="KW-0472">Membrane</keyword>
<dbReference type="OMA" id="CILAMHL"/>
<gene>
    <name evidence="3" type="ORF">AK88_02502</name>
</gene>
<feature type="transmembrane region" description="Helical" evidence="2">
    <location>
        <begin position="74"/>
        <end position="100"/>
    </location>
</feature>
<reference evidence="3 4" key="1">
    <citation type="submission" date="2014-03" db="EMBL/GenBank/DDBJ databases">
        <title>The Genome Sequence of Plasmodium fragile nilgiri.</title>
        <authorList>
            <consortium name="The Broad Institute Genomics Platform"/>
            <consortium name="The Broad Institute Genome Sequencing Center for Infectious Disease"/>
            <person name="Neafsey D."/>
            <person name="Duraisingh M."/>
            <person name="Young S.K."/>
            <person name="Zeng Q."/>
            <person name="Gargeya S."/>
            <person name="Abouelleil A."/>
            <person name="Alvarado L."/>
            <person name="Chapman S.B."/>
            <person name="Gainer-Dewar J."/>
            <person name="Goldberg J."/>
            <person name="Griggs A."/>
            <person name="Gujja S."/>
            <person name="Hansen M."/>
            <person name="Howarth C."/>
            <person name="Imamovic A."/>
            <person name="Larimer J."/>
            <person name="Pearson M."/>
            <person name="Poon T.W."/>
            <person name="Priest M."/>
            <person name="Roberts A."/>
            <person name="Saif S."/>
            <person name="Shea T."/>
            <person name="Sykes S."/>
            <person name="Wortman J."/>
            <person name="Nusbaum C."/>
            <person name="Birren B."/>
        </authorList>
    </citation>
    <scope>NUCLEOTIDE SEQUENCE [LARGE SCALE GENOMIC DNA]</scope>
    <source>
        <strain evidence="4">nilgiri</strain>
    </source>
</reference>
<name>A0A0D9QLS3_PLAFR</name>
<dbReference type="AlphaFoldDB" id="A0A0D9QLS3"/>
<keyword evidence="2" id="KW-0812">Transmembrane</keyword>
<proteinExistence type="predicted"/>